<reference evidence="1" key="1">
    <citation type="submission" date="2015-12" db="EMBL/GenBank/DDBJ databases">
        <title>Gene expression during late stages of embryo sac development: a critical building block for successful pollen-pistil interactions.</title>
        <authorList>
            <person name="Liu Y."/>
            <person name="Joly V."/>
            <person name="Sabar M."/>
            <person name="Matton D.P."/>
        </authorList>
    </citation>
    <scope>NUCLEOTIDE SEQUENCE</scope>
</reference>
<dbReference type="AlphaFoldDB" id="A0A0V0H7C7"/>
<dbReference type="EMBL" id="GEDG01036372">
    <property type="protein sequence ID" value="JAP08732.1"/>
    <property type="molecule type" value="Transcribed_RNA"/>
</dbReference>
<organism evidence="1">
    <name type="scientific">Solanum chacoense</name>
    <name type="common">Chaco potato</name>
    <dbReference type="NCBI Taxonomy" id="4108"/>
    <lineage>
        <taxon>Eukaryota</taxon>
        <taxon>Viridiplantae</taxon>
        <taxon>Streptophyta</taxon>
        <taxon>Embryophyta</taxon>
        <taxon>Tracheophyta</taxon>
        <taxon>Spermatophyta</taxon>
        <taxon>Magnoliopsida</taxon>
        <taxon>eudicotyledons</taxon>
        <taxon>Gunneridae</taxon>
        <taxon>Pentapetalae</taxon>
        <taxon>asterids</taxon>
        <taxon>lamiids</taxon>
        <taxon>Solanales</taxon>
        <taxon>Solanaceae</taxon>
        <taxon>Solanoideae</taxon>
        <taxon>Solaneae</taxon>
        <taxon>Solanum</taxon>
    </lineage>
</organism>
<protein>
    <submittedName>
        <fullName evidence="1">Putative ovule protein</fullName>
    </submittedName>
</protein>
<name>A0A0V0H7C7_SOLCH</name>
<dbReference type="EMBL" id="GEDG01024069">
    <property type="protein sequence ID" value="JAP16252.1"/>
    <property type="molecule type" value="Transcribed_RNA"/>
</dbReference>
<evidence type="ECO:0000313" key="1">
    <source>
        <dbReference type="EMBL" id="JAP16252.1"/>
    </source>
</evidence>
<proteinExistence type="predicted"/>
<sequence length="61" mass="7060">MLRMIKKLVTKSIFHNQAAPKYSTRSSISVSIKYSQGRQELLLCHSSESSPEFFLLMNFLH</sequence>
<accession>A0A0V0H7C7</accession>